<organism evidence="1 2">
    <name type="scientific">Streptomyces europaeiscabiei</name>
    <dbReference type="NCBI Taxonomy" id="146819"/>
    <lineage>
        <taxon>Bacteria</taxon>
        <taxon>Bacillati</taxon>
        <taxon>Actinomycetota</taxon>
        <taxon>Actinomycetes</taxon>
        <taxon>Kitasatosporales</taxon>
        <taxon>Streptomycetaceae</taxon>
        <taxon>Streptomyces</taxon>
    </lineage>
</organism>
<dbReference type="RefSeq" id="WP_060892453.1">
    <property type="nucleotide sequence ID" value="NZ_JARAUR010000011.1"/>
</dbReference>
<reference evidence="1 2" key="1">
    <citation type="journal article" date="2023" name="Microb. Genom.">
        <title>Mesoterricola silvestris gen. nov., sp. nov., Mesoterricola sediminis sp. nov., Geothrix oryzae sp. nov., Geothrix edaphica sp. nov., Geothrix rubra sp. nov., and Geothrix limicola sp. nov., six novel members of Acidobacteriota isolated from soils.</title>
        <authorList>
            <person name="Weisberg A.J."/>
            <person name="Pearce E."/>
            <person name="Kramer C.G."/>
            <person name="Chang J.H."/>
            <person name="Clarke C.R."/>
        </authorList>
    </citation>
    <scope>NUCLEOTIDE SEQUENCE [LARGE SCALE GENOMIC DNA]</scope>
    <source>
        <strain evidence="1 2">ID09-01A</strain>
    </source>
</reference>
<evidence type="ECO:0000313" key="1">
    <source>
        <dbReference type="EMBL" id="MDX3704770.1"/>
    </source>
</evidence>
<keyword evidence="2" id="KW-1185">Reference proteome</keyword>
<proteinExistence type="predicted"/>
<sequence length="60" mass="6503">MKVAGVNWVRPLRPAFQIRLHRPSGEEHGYRRSVGFASGVARADCVETGPARSSSPVPTT</sequence>
<evidence type="ECO:0008006" key="3">
    <source>
        <dbReference type="Google" id="ProtNLM"/>
    </source>
</evidence>
<protein>
    <recommendedName>
        <fullName evidence="3">DUF397 domain-containing protein</fullName>
    </recommendedName>
</protein>
<dbReference type="Proteomes" id="UP001271274">
    <property type="component" value="Unassembled WGS sequence"/>
</dbReference>
<accession>A0ABU4NNV4</accession>
<evidence type="ECO:0000313" key="2">
    <source>
        <dbReference type="Proteomes" id="UP001271274"/>
    </source>
</evidence>
<dbReference type="EMBL" id="JARAYU010000016">
    <property type="protein sequence ID" value="MDX3704770.1"/>
    <property type="molecule type" value="Genomic_DNA"/>
</dbReference>
<comment type="caution">
    <text evidence="1">The sequence shown here is derived from an EMBL/GenBank/DDBJ whole genome shotgun (WGS) entry which is preliminary data.</text>
</comment>
<name>A0ABU4NNV4_9ACTN</name>
<gene>
    <name evidence="1" type="ORF">PV662_34495</name>
</gene>